<evidence type="ECO:0000313" key="3">
    <source>
        <dbReference type="EMBL" id="CAF4396300.1"/>
    </source>
</evidence>
<proteinExistence type="predicted"/>
<protein>
    <recommendedName>
        <fullName evidence="5">PARP catalytic domain-containing protein</fullName>
    </recommendedName>
</protein>
<dbReference type="EMBL" id="CAJNOV010005180">
    <property type="protein sequence ID" value="CAF1199906.1"/>
    <property type="molecule type" value="Genomic_DNA"/>
</dbReference>
<gene>
    <name evidence="3" type="ORF">BYL167_LOCUS31340</name>
    <name evidence="2" type="ORF">CJN711_LOCUS11961</name>
</gene>
<dbReference type="Proteomes" id="UP000663855">
    <property type="component" value="Unassembled WGS sequence"/>
</dbReference>
<dbReference type="Gene3D" id="3.90.228.10">
    <property type="match status" value="1"/>
</dbReference>
<feature type="transmembrane region" description="Helical" evidence="1">
    <location>
        <begin position="144"/>
        <end position="165"/>
    </location>
</feature>
<organism evidence="2 4">
    <name type="scientific">Rotaria magnacalcarata</name>
    <dbReference type="NCBI Taxonomy" id="392030"/>
    <lineage>
        <taxon>Eukaryota</taxon>
        <taxon>Metazoa</taxon>
        <taxon>Spiralia</taxon>
        <taxon>Gnathifera</taxon>
        <taxon>Rotifera</taxon>
        <taxon>Eurotatoria</taxon>
        <taxon>Bdelloidea</taxon>
        <taxon>Philodinida</taxon>
        <taxon>Philodinidae</taxon>
        <taxon>Rotaria</taxon>
    </lineage>
</organism>
<dbReference type="SUPFAM" id="SSF56399">
    <property type="entry name" value="ADP-ribosylation"/>
    <property type="match status" value="1"/>
</dbReference>
<keyword evidence="1" id="KW-0472">Membrane</keyword>
<comment type="caution">
    <text evidence="2">The sequence shown here is derived from an EMBL/GenBank/DDBJ whole genome shotgun (WGS) entry which is preliminary data.</text>
</comment>
<feature type="transmembrane region" description="Helical" evidence="1">
    <location>
        <begin position="66"/>
        <end position="99"/>
    </location>
</feature>
<evidence type="ECO:0000313" key="2">
    <source>
        <dbReference type="EMBL" id="CAF1199906.1"/>
    </source>
</evidence>
<evidence type="ECO:0008006" key="5">
    <source>
        <dbReference type="Google" id="ProtNLM"/>
    </source>
</evidence>
<evidence type="ECO:0000313" key="4">
    <source>
        <dbReference type="Proteomes" id="UP000663855"/>
    </source>
</evidence>
<sequence length="422" mass="47944">MRLESIRLCFYVSSPGLIIFFTILQMVAGALRIIQLLTSEQYNSSYTNATKPSALYASDQVKAAFIIDWFACIFAALTGCYIALLFITIPCCCCAVICIDGSKPERQQKYFNSLWKLNVANSRFITLSCNCPWYKARPQLRFHVRLAIMTISAVLHIICIILYATDRKTGAVSIIAAGSSGFSFIFVMLIIGLDYFQYRIWWHYRPDGVDRKGFCCCAREESDSRHERFLPSPLAAKYRDPHEIGNQPCAYSANGNCPNLSLQHISIFHAYDSMPQHRYDNGIHTMYFGFHQTSSVAALSIAREGFRSSTAGLLMLGHGVYFARSFAGTDPKARHKGALICAEVRMGNVLPVVYDTLHTVSNSDAWHQTHDTVYYYHRNEQCDEFCVKDPKQVLKWIIIMDDDKIRRYGLDKAFENTLCKCI</sequence>
<accession>A0A814WDG4</accession>
<keyword evidence="1" id="KW-0812">Transmembrane</keyword>
<dbReference type="Proteomes" id="UP000681967">
    <property type="component" value="Unassembled WGS sequence"/>
</dbReference>
<reference evidence="2" key="1">
    <citation type="submission" date="2021-02" db="EMBL/GenBank/DDBJ databases">
        <authorList>
            <person name="Nowell W R."/>
        </authorList>
    </citation>
    <scope>NUCLEOTIDE SEQUENCE</scope>
</reference>
<name>A0A814WDG4_9BILA</name>
<feature type="transmembrane region" description="Helical" evidence="1">
    <location>
        <begin position="12"/>
        <end position="34"/>
    </location>
</feature>
<dbReference type="AlphaFoldDB" id="A0A814WDG4"/>
<keyword evidence="1" id="KW-1133">Transmembrane helix</keyword>
<dbReference type="EMBL" id="CAJOBH010054803">
    <property type="protein sequence ID" value="CAF4396300.1"/>
    <property type="molecule type" value="Genomic_DNA"/>
</dbReference>
<feature type="transmembrane region" description="Helical" evidence="1">
    <location>
        <begin position="171"/>
        <end position="196"/>
    </location>
</feature>
<evidence type="ECO:0000256" key="1">
    <source>
        <dbReference type="SAM" id="Phobius"/>
    </source>
</evidence>